<evidence type="ECO:0000313" key="14">
    <source>
        <dbReference type="EMBL" id="SUI70768.1"/>
    </source>
</evidence>
<dbReference type="InterPro" id="IPR002314">
    <property type="entry name" value="aa-tRNA-synt_IIb"/>
</dbReference>
<evidence type="ECO:0000256" key="10">
    <source>
        <dbReference type="ARBA" id="ARBA00023146"/>
    </source>
</evidence>
<dbReference type="Pfam" id="PF00587">
    <property type="entry name" value="tRNA-synt_2b"/>
    <property type="match status" value="1"/>
</dbReference>
<proteinExistence type="predicted"/>
<protein>
    <recommendedName>
        <fullName evidence="4 12">Proline--tRNA ligase</fullName>
        <ecNumber evidence="3 12">6.1.1.15</ecNumber>
    </recommendedName>
</protein>
<accession>A0A380A0D2</accession>
<dbReference type="EC" id="6.1.1.15" evidence="3 12"/>
<dbReference type="InterPro" id="IPR004154">
    <property type="entry name" value="Anticodon-bd"/>
</dbReference>
<dbReference type="InterPro" id="IPR036621">
    <property type="entry name" value="Anticodon-bd_dom_sf"/>
</dbReference>
<evidence type="ECO:0000256" key="6">
    <source>
        <dbReference type="ARBA" id="ARBA00022598"/>
    </source>
</evidence>
<dbReference type="GO" id="GO:0004827">
    <property type="term" value="F:proline-tRNA ligase activity"/>
    <property type="evidence" value="ECO:0007669"/>
    <property type="project" value="UniProtKB-UniRule"/>
</dbReference>
<keyword evidence="6 14" id="KW-0436">Ligase</keyword>
<dbReference type="PANTHER" id="PTHR42753">
    <property type="entry name" value="MITOCHONDRIAL RIBOSOME PROTEIN L39/PROLYL-TRNA LIGASE FAMILY MEMBER"/>
    <property type="match status" value="1"/>
</dbReference>
<dbReference type="Pfam" id="PF03129">
    <property type="entry name" value="HGTP_anticodon"/>
    <property type="match status" value="1"/>
</dbReference>
<gene>
    <name evidence="14" type="primary">proS_1</name>
    <name evidence="14" type="ORF">NCTC11544_03213</name>
</gene>
<organism evidence="14 15">
    <name type="scientific">Serratia quinivorans</name>
    <dbReference type="NCBI Taxonomy" id="137545"/>
    <lineage>
        <taxon>Bacteria</taxon>
        <taxon>Pseudomonadati</taxon>
        <taxon>Pseudomonadota</taxon>
        <taxon>Gammaproteobacteria</taxon>
        <taxon>Enterobacterales</taxon>
        <taxon>Yersiniaceae</taxon>
        <taxon>Serratia</taxon>
    </lineage>
</organism>
<dbReference type="InterPro" id="IPR045864">
    <property type="entry name" value="aa-tRNA-synth_II/BPL/LPL"/>
</dbReference>
<evidence type="ECO:0000256" key="11">
    <source>
        <dbReference type="ARBA" id="ARBA00047671"/>
    </source>
</evidence>
<evidence type="ECO:0000256" key="5">
    <source>
        <dbReference type="ARBA" id="ARBA00022490"/>
    </source>
</evidence>
<dbReference type="PROSITE" id="PS50862">
    <property type="entry name" value="AA_TRNA_LIGASE_II"/>
    <property type="match status" value="1"/>
</dbReference>
<dbReference type="GO" id="GO:0002161">
    <property type="term" value="F:aminoacyl-tRNA deacylase activity"/>
    <property type="evidence" value="ECO:0007669"/>
    <property type="project" value="InterPro"/>
</dbReference>
<keyword evidence="10" id="KW-0030">Aminoacyl-tRNA synthetase</keyword>
<dbReference type="SUPFAM" id="SSF55826">
    <property type="entry name" value="YbaK/ProRS associated domain"/>
    <property type="match status" value="1"/>
</dbReference>
<keyword evidence="9" id="KW-0648">Protein biosynthesis</keyword>
<dbReference type="Pfam" id="PF04073">
    <property type="entry name" value="tRNA_edit"/>
    <property type="match status" value="1"/>
</dbReference>
<dbReference type="AlphaFoldDB" id="A0A380A0D2"/>
<dbReference type="Proteomes" id="UP000255529">
    <property type="component" value="Unassembled WGS sequence"/>
</dbReference>
<dbReference type="InterPro" id="IPR044140">
    <property type="entry name" value="ProRS_anticodon_short"/>
</dbReference>
<sequence length="573" mass="62908">MASVLLASQMGIRVAREMPASVDSIPHAWLLRGGYLFQHAAGIFYFSPLMYRVEQKVSALIAEEITKEGGSQVRLPILQNAELWKQSGRWDVYRHEKLMFQLTDRKEREFGLSPTAEEAVCDMAKKMIVSSAQLPLILFQQNMKFRDELRPRSGLLRTREFIMMDSYSFDIDEAGLDVSYQKMRQAYQAIFERLGLNYIIVQADSGAIGGASSEEFMSISEAGEDTLLFNDIYAANLEKAASLPAEPIRVPEAEKRIVEANHCTLEAVSAEYGFSPSSTMKTALYDIHHSGSKERVAVLMRGDGDVNLVKLASAFGGLEAVLVDDAEINSLIAAKPAFLGPFGAVADLKMVADKSLEGLTSLLTGAGEPNKFVLSVKPGRDFPLPEYIDIREAKVGELGPDGCPLKQCRGVEIGHIFKLGDKYSRALNAGVYDSTQTFRPFQMGCYGIGTTRVIAALVDQNCDPQTGLIWPLQVAPFHVHLVALKAALQPEALKIAALLAEKGVEVLVDDRKGSAGELLKDSDILGLPLRIVIGRDFSEGNVEFLNRLNNERMLVDIDTVIGRISTIVSSTLK</sequence>
<dbReference type="CDD" id="cd00861">
    <property type="entry name" value="ProRS_anticodon_short"/>
    <property type="match status" value="1"/>
</dbReference>
<dbReference type="InterPro" id="IPR006195">
    <property type="entry name" value="aa-tRNA-synth_II"/>
</dbReference>
<dbReference type="SUPFAM" id="SSF52954">
    <property type="entry name" value="Class II aaRS ABD-related"/>
    <property type="match status" value="1"/>
</dbReference>
<dbReference type="Gene3D" id="3.90.960.10">
    <property type="entry name" value="YbaK/aminoacyl-tRNA synthetase-associated domain"/>
    <property type="match status" value="1"/>
</dbReference>
<dbReference type="GO" id="GO:0006433">
    <property type="term" value="P:prolyl-tRNA aminoacylation"/>
    <property type="evidence" value="ECO:0007669"/>
    <property type="project" value="UniProtKB-UniRule"/>
</dbReference>
<dbReference type="Gene3D" id="3.40.50.800">
    <property type="entry name" value="Anticodon-binding domain"/>
    <property type="match status" value="1"/>
</dbReference>
<evidence type="ECO:0000256" key="7">
    <source>
        <dbReference type="ARBA" id="ARBA00022741"/>
    </source>
</evidence>
<dbReference type="InterPro" id="IPR050062">
    <property type="entry name" value="Pro-tRNA_synthetase"/>
</dbReference>
<comment type="subcellular location">
    <subcellularLocation>
        <location evidence="1">Cytoplasm</location>
    </subcellularLocation>
</comment>
<dbReference type="InterPro" id="IPR007214">
    <property type="entry name" value="YbaK/aa-tRNA-synth-assoc-dom"/>
</dbReference>
<feature type="domain" description="Aminoacyl-transfer RNA synthetases class-II family profile" evidence="13">
    <location>
        <begin position="51"/>
        <end position="471"/>
    </location>
</feature>
<evidence type="ECO:0000256" key="1">
    <source>
        <dbReference type="ARBA" id="ARBA00004496"/>
    </source>
</evidence>
<comment type="catalytic activity">
    <reaction evidence="11">
        <text>tRNA(Pro) + L-proline + ATP = L-prolyl-tRNA(Pro) + AMP + diphosphate</text>
        <dbReference type="Rhea" id="RHEA:14305"/>
        <dbReference type="Rhea" id="RHEA-COMP:9700"/>
        <dbReference type="Rhea" id="RHEA-COMP:9702"/>
        <dbReference type="ChEBI" id="CHEBI:30616"/>
        <dbReference type="ChEBI" id="CHEBI:33019"/>
        <dbReference type="ChEBI" id="CHEBI:60039"/>
        <dbReference type="ChEBI" id="CHEBI:78442"/>
        <dbReference type="ChEBI" id="CHEBI:78532"/>
        <dbReference type="ChEBI" id="CHEBI:456215"/>
        <dbReference type="EC" id="6.1.1.15"/>
    </reaction>
</comment>
<dbReference type="PRINTS" id="PR01046">
    <property type="entry name" value="TRNASYNTHPRO"/>
</dbReference>
<dbReference type="NCBIfam" id="TIGR00409">
    <property type="entry name" value="proS_fam_II"/>
    <property type="match status" value="1"/>
</dbReference>
<comment type="subunit">
    <text evidence="2">Homodimer.</text>
</comment>
<dbReference type="PANTHER" id="PTHR42753:SF2">
    <property type="entry name" value="PROLINE--TRNA LIGASE"/>
    <property type="match status" value="1"/>
</dbReference>
<evidence type="ECO:0000256" key="3">
    <source>
        <dbReference type="ARBA" id="ARBA00012831"/>
    </source>
</evidence>
<dbReference type="GO" id="GO:0005829">
    <property type="term" value="C:cytosol"/>
    <property type="evidence" value="ECO:0007669"/>
    <property type="project" value="TreeGrafter"/>
</dbReference>
<evidence type="ECO:0000256" key="12">
    <source>
        <dbReference type="NCBIfam" id="TIGR00409"/>
    </source>
</evidence>
<keyword evidence="8" id="KW-0067">ATP-binding</keyword>
<evidence type="ECO:0000259" key="13">
    <source>
        <dbReference type="PROSITE" id="PS50862"/>
    </source>
</evidence>
<dbReference type="InterPro" id="IPR004500">
    <property type="entry name" value="Pro-tRNA-synth_IIa_bac-type"/>
</dbReference>
<reference evidence="14 15" key="1">
    <citation type="submission" date="2018-06" db="EMBL/GenBank/DDBJ databases">
        <authorList>
            <consortium name="Pathogen Informatics"/>
            <person name="Doyle S."/>
        </authorList>
    </citation>
    <scope>NUCLEOTIDE SEQUENCE [LARGE SCALE GENOMIC DNA]</scope>
    <source>
        <strain evidence="14 15">NCTC11544</strain>
    </source>
</reference>
<dbReference type="SUPFAM" id="SSF55681">
    <property type="entry name" value="Class II aaRS and biotin synthetases"/>
    <property type="match status" value="1"/>
</dbReference>
<evidence type="ECO:0000256" key="9">
    <source>
        <dbReference type="ARBA" id="ARBA00022917"/>
    </source>
</evidence>
<evidence type="ECO:0000256" key="8">
    <source>
        <dbReference type="ARBA" id="ARBA00022840"/>
    </source>
</evidence>
<dbReference type="InterPro" id="IPR002316">
    <property type="entry name" value="Pro-tRNA-ligase_IIa"/>
</dbReference>
<dbReference type="GO" id="GO:0005524">
    <property type="term" value="F:ATP binding"/>
    <property type="evidence" value="ECO:0007669"/>
    <property type="project" value="UniProtKB-KW"/>
</dbReference>
<evidence type="ECO:0000313" key="15">
    <source>
        <dbReference type="Proteomes" id="UP000255529"/>
    </source>
</evidence>
<evidence type="ECO:0000256" key="4">
    <source>
        <dbReference type="ARBA" id="ARBA00019110"/>
    </source>
</evidence>
<dbReference type="NCBIfam" id="NF006625">
    <property type="entry name" value="PRK09194.1"/>
    <property type="match status" value="1"/>
</dbReference>
<keyword evidence="7" id="KW-0547">Nucleotide-binding</keyword>
<dbReference type="RefSeq" id="WP_115183825.1">
    <property type="nucleotide sequence ID" value="NZ_CAMKUF010000003.1"/>
</dbReference>
<name>A0A380A0D2_9GAMM</name>
<dbReference type="InterPro" id="IPR036754">
    <property type="entry name" value="YbaK/aa-tRNA-synt-asso_dom_sf"/>
</dbReference>
<dbReference type="EMBL" id="UGYN01000002">
    <property type="protein sequence ID" value="SUI70768.1"/>
    <property type="molecule type" value="Genomic_DNA"/>
</dbReference>
<evidence type="ECO:0000256" key="2">
    <source>
        <dbReference type="ARBA" id="ARBA00011738"/>
    </source>
</evidence>
<keyword evidence="5" id="KW-0963">Cytoplasm</keyword>
<dbReference type="Gene3D" id="3.30.930.10">
    <property type="entry name" value="Bira Bifunctional Protein, Domain 2"/>
    <property type="match status" value="2"/>
</dbReference>